<reference evidence="1 2" key="1">
    <citation type="submission" date="2018-10" db="EMBL/GenBank/DDBJ databases">
        <title>Lactobacillus sp. R7 and Lactobacillus sp. R19 isolated from fermented mustard green product of Taiwan.</title>
        <authorList>
            <person name="Lin S.-T."/>
        </authorList>
    </citation>
    <scope>NUCLEOTIDE SEQUENCE [LARGE SCALE GENOMIC DNA]</scope>
    <source>
        <strain evidence="1 2">BCRC 81129</strain>
    </source>
</reference>
<keyword evidence="2" id="KW-1185">Reference proteome</keyword>
<dbReference type="EMBL" id="RKLX01000008">
    <property type="protein sequence ID" value="TGD18988.1"/>
    <property type="molecule type" value="Genomic_DNA"/>
</dbReference>
<evidence type="ECO:0000313" key="1">
    <source>
        <dbReference type="EMBL" id="TGD18988.1"/>
    </source>
</evidence>
<dbReference type="AlphaFoldDB" id="A0A4Z0JBE5"/>
<sequence length="32" mass="3572">MARRMCLSKSTISYELKSIQTIKGINVDVAQS</sequence>
<dbReference type="Proteomes" id="UP000297348">
    <property type="component" value="Unassembled WGS sequence"/>
</dbReference>
<protein>
    <submittedName>
        <fullName evidence="1">Uncharacterized protein</fullName>
    </submittedName>
</protein>
<accession>A0A4Z0JBE5</accession>
<gene>
    <name evidence="1" type="ORF">EGT51_06205</name>
</gene>
<proteinExistence type="predicted"/>
<evidence type="ECO:0000313" key="2">
    <source>
        <dbReference type="Proteomes" id="UP000297348"/>
    </source>
</evidence>
<organism evidence="1 2">
    <name type="scientific">Levilactobacillus suantsaiihabitans</name>
    <dbReference type="NCBI Taxonomy" id="2487722"/>
    <lineage>
        <taxon>Bacteria</taxon>
        <taxon>Bacillati</taxon>
        <taxon>Bacillota</taxon>
        <taxon>Bacilli</taxon>
        <taxon>Lactobacillales</taxon>
        <taxon>Lactobacillaceae</taxon>
        <taxon>Levilactobacillus</taxon>
    </lineage>
</organism>
<name>A0A4Z0JBE5_9LACO</name>
<comment type="caution">
    <text evidence="1">The sequence shown here is derived from an EMBL/GenBank/DDBJ whole genome shotgun (WGS) entry which is preliminary data.</text>
</comment>